<keyword evidence="2" id="KW-1185">Reference proteome</keyword>
<dbReference type="Proteomes" id="UP000095329">
    <property type="component" value="Unassembled WGS sequence"/>
</dbReference>
<accession>A0A1D3DLC0</accession>
<reference evidence="1 2" key="1">
    <citation type="journal article" date="2013" name="Genome Announc.">
        <title>Genome Sequence of Streptomyces violaceusniger Strain SPC6, a Halotolerant Streptomycete That Exhibits Rapid Growth and Development.</title>
        <authorList>
            <person name="Chen X."/>
            <person name="Zhang B."/>
            <person name="Zhang W."/>
            <person name="Wu X."/>
            <person name="Zhang M."/>
            <person name="Chen T."/>
            <person name="Liu G."/>
            <person name="Dyson P."/>
        </authorList>
    </citation>
    <scope>NUCLEOTIDE SEQUENCE [LARGE SCALE GENOMIC DNA]</scope>
    <source>
        <strain evidence="1 2">SPC6</strain>
    </source>
</reference>
<dbReference type="RefSeq" id="WP_023591444.1">
    <property type="nucleotide sequence ID" value="NZ_ASHX02000005.1"/>
</dbReference>
<proteinExistence type="predicted"/>
<name>A0A1D3DLC0_9ACTN</name>
<sequence length="72" mass="7948">MEPTPQELLADLYGHDQDAHFDTTQLREDLAHQIPPAQLDKFIAAVEEMGDLTVALETATSLLNDSCQNPGR</sequence>
<evidence type="ECO:0000313" key="2">
    <source>
        <dbReference type="Proteomes" id="UP000095329"/>
    </source>
</evidence>
<protein>
    <submittedName>
        <fullName evidence="1">Uncharacterized protein</fullName>
    </submittedName>
</protein>
<dbReference type="OrthoDB" id="4271922at2"/>
<gene>
    <name evidence="1" type="ORF">J116_028035</name>
</gene>
<dbReference type="EMBL" id="ASHX02000005">
    <property type="protein sequence ID" value="OEJ93115.1"/>
    <property type="molecule type" value="Genomic_DNA"/>
</dbReference>
<dbReference type="AlphaFoldDB" id="A0A1D3DLC0"/>
<evidence type="ECO:0000313" key="1">
    <source>
        <dbReference type="EMBL" id="OEJ93115.1"/>
    </source>
</evidence>
<organism evidence="1 2">
    <name type="scientific">Streptomyces thermolilacinus SPC6</name>
    <dbReference type="NCBI Taxonomy" id="1306406"/>
    <lineage>
        <taxon>Bacteria</taxon>
        <taxon>Bacillati</taxon>
        <taxon>Actinomycetota</taxon>
        <taxon>Actinomycetes</taxon>
        <taxon>Kitasatosporales</taxon>
        <taxon>Streptomycetaceae</taxon>
        <taxon>Streptomyces</taxon>
    </lineage>
</organism>
<comment type="caution">
    <text evidence="1">The sequence shown here is derived from an EMBL/GenBank/DDBJ whole genome shotgun (WGS) entry which is preliminary data.</text>
</comment>